<gene>
    <name evidence="5" type="ORF">ALECFALPRED_008414</name>
</gene>
<evidence type="ECO:0000256" key="1">
    <source>
        <dbReference type="ARBA" id="ARBA00004123"/>
    </source>
</evidence>
<proteinExistence type="predicted"/>
<accession>A0A8H3J3H2</accession>
<dbReference type="InterPro" id="IPR050613">
    <property type="entry name" value="Sec_Metabolite_Reg"/>
</dbReference>
<protein>
    <recommendedName>
        <fullName evidence="4">Xylanolytic transcriptional activator regulatory domain-containing protein</fullName>
    </recommendedName>
</protein>
<evidence type="ECO:0000256" key="3">
    <source>
        <dbReference type="SAM" id="MobiDB-lite"/>
    </source>
</evidence>
<dbReference type="GO" id="GO:0005634">
    <property type="term" value="C:nucleus"/>
    <property type="evidence" value="ECO:0007669"/>
    <property type="project" value="UniProtKB-SubCell"/>
</dbReference>
<feature type="compositionally biased region" description="Polar residues" evidence="3">
    <location>
        <begin position="25"/>
        <end position="36"/>
    </location>
</feature>
<dbReference type="PANTHER" id="PTHR31001">
    <property type="entry name" value="UNCHARACTERIZED TRANSCRIPTIONAL REGULATORY PROTEIN"/>
    <property type="match status" value="1"/>
</dbReference>
<feature type="region of interest" description="Disordered" evidence="3">
    <location>
        <begin position="1"/>
        <end position="38"/>
    </location>
</feature>
<feature type="compositionally biased region" description="Polar residues" evidence="3">
    <location>
        <begin position="1"/>
        <end position="14"/>
    </location>
</feature>
<dbReference type="Proteomes" id="UP000664203">
    <property type="component" value="Unassembled WGS sequence"/>
</dbReference>
<dbReference type="CDD" id="cd12148">
    <property type="entry name" value="fungal_TF_MHR"/>
    <property type="match status" value="1"/>
</dbReference>
<keyword evidence="2" id="KW-0539">Nucleus</keyword>
<dbReference type="GO" id="GO:0006351">
    <property type="term" value="P:DNA-templated transcription"/>
    <property type="evidence" value="ECO:0007669"/>
    <property type="project" value="InterPro"/>
</dbReference>
<dbReference type="GO" id="GO:0008270">
    <property type="term" value="F:zinc ion binding"/>
    <property type="evidence" value="ECO:0007669"/>
    <property type="project" value="InterPro"/>
</dbReference>
<evidence type="ECO:0000313" key="5">
    <source>
        <dbReference type="EMBL" id="CAF9940056.1"/>
    </source>
</evidence>
<sequence length="646" mass="73069">MTNGQRPSPSSIIEKQTVREDVNDDQQPVATSSLGNDPTALMTLREDRLIDASPPLSGFLGSTSYSAVFTEGQSHIIIEDNNLSHETNNRGSQPSKLPSWDSSKVMEGAEILTLLAGLSRYEAALNQWYKVQCLATITHYIRECIALVPPELKGSHVRSKSLVNLSHKVFLRTSTPCSLDVKMSLREYPSFLMGENFCWEIVGLMLTALGLSAISMDEVQISDECDSQTNWKDLALQLLRAGDQCMVFCEQFGHLKDIGVTLILMNFILHTQVYGDADYHCWRKSGDLTTALFALGLHQEPKSELPFFLAEIHRKLFWFAYMSDKNFATFFGRPPMINGKYCSCKMPLDLEDSQLALEGEALARALNDLDPEGWNPNSVAGNASWLRVSFISTEFREEILELSLGAGTDDLDERARSLKERLRQSEESLPLKLRDQPDRWVLERTVAENFFLLSKHLDFMYNEFLIERTLVKQLRVSPTKLVTVSRSLLSSILILTGNRHRQGWYSNDLPWLIALYALPPAGVLALELLHHSRSKLQANYDFPRSEIIQKLSNLISSIDFIVRPTNGNFIICGQAKKMLQAILDTVLSPEHHQSEDEQAEPAAALDTLVEEAYDDQMWLNNNLDMDFWTSLEEHPLLAWPELPENL</sequence>
<dbReference type="EMBL" id="CAJPDR010000584">
    <property type="protein sequence ID" value="CAF9940056.1"/>
    <property type="molecule type" value="Genomic_DNA"/>
</dbReference>
<name>A0A8H3J3H2_9LECA</name>
<dbReference type="AlphaFoldDB" id="A0A8H3J3H2"/>
<dbReference type="OrthoDB" id="5308892at2759"/>
<organism evidence="5 6">
    <name type="scientific">Alectoria fallacina</name>
    <dbReference type="NCBI Taxonomy" id="1903189"/>
    <lineage>
        <taxon>Eukaryota</taxon>
        <taxon>Fungi</taxon>
        <taxon>Dikarya</taxon>
        <taxon>Ascomycota</taxon>
        <taxon>Pezizomycotina</taxon>
        <taxon>Lecanoromycetes</taxon>
        <taxon>OSLEUM clade</taxon>
        <taxon>Lecanoromycetidae</taxon>
        <taxon>Lecanorales</taxon>
        <taxon>Lecanorineae</taxon>
        <taxon>Parmeliaceae</taxon>
        <taxon>Alectoria</taxon>
    </lineage>
</organism>
<keyword evidence="6" id="KW-1185">Reference proteome</keyword>
<evidence type="ECO:0000313" key="6">
    <source>
        <dbReference type="Proteomes" id="UP000664203"/>
    </source>
</evidence>
<evidence type="ECO:0000256" key="2">
    <source>
        <dbReference type="ARBA" id="ARBA00023242"/>
    </source>
</evidence>
<comment type="subcellular location">
    <subcellularLocation>
        <location evidence="1">Nucleus</location>
    </subcellularLocation>
</comment>
<dbReference type="PANTHER" id="PTHR31001:SF40">
    <property type="entry name" value="ZN(II)2CYS6 TRANSCRIPTION FACTOR (EUROFUNG)"/>
    <property type="match status" value="1"/>
</dbReference>
<feature type="domain" description="Xylanolytic transcriptional activator regulatory" evidence="4">
    <location>
        <begin position="281"/>
        <end position="353"/>
    </location>
</feature>
<evidence type="ECO:0000259" key="4">
    <source>
        <dbReference type="SMART" id="SM00906"/>
    </source>
</evidence>
<dbReference type="Pfam" id="PF04082">
    <property type="entry name" value="Fungal_trans"/>
    <property type="match status" value="1"/>
</dbReference>
<reference evidence="5" key="1">
    <citation type="submission" date="2021-03" db="EMBL/GenBank/DDBJ databases">
        <authorList>
            <person name="Tagirdzhanova G."/>
        </authorList>
    </citation>
    <scope>NUCLEOTIDE SEQUENCE</scope>
</reference>
<dbReference type="SMART" id="SM00906">
    <property type="entry name" value="Fungal_trans"/>
    <property type="match status" value="1"/>
</dbReference>
<comment type="caution">
    <text evidence="5">The sequence shown here is derived from an EMBL/GenBank/DDBJ whole genome shotgun (WGS) entry which is preliminary data.</text>
</comment>
<dbReference type="GO" id="GO:0003677">
    <property type="term" value="F:DNA binding"/>
    <property type="evidence" value="ECO:0007669"/>
    <property type="project" value="InterPro"/>
</dbReference>
<dbReference type="InterPro" id="IPR007219">
    <property type="entry name" value="XnlR_reg_dom"/>
</dbReference>